<dbReference type="AlphaFoldDB" id="A0A448YVD5"/>
<dbReference type="EMBL" id="CAACVS010000007">
    <property type="protein sequence ID" value="VEU33741.1"/>
    <property type="molecule type" value="Genomic_DNA"/>
</dbReference>
<evidence type="ECO:0000313" key="2">
    <source>
        <dbReference type="EMBL" id="VEU33741.1"/>
    </source>
</evidence>
<organism evidence="2 3">
    <name type="scientific">Pseudo-nitzschia multistriata</name>
    <dbReference type="NCBI Taxonomy" id="183589"/>
    <lineage>
        <taxon>Eukaryota</taxon>
        <taxon>Sar</taxon>
        <taxon>Stramenopiles</taxon>
        <taxon>Ochrophyta</taxon>
        <taxon>Bacillariophyta</taxon>
        <taxon>Bacillariophyceae</taxon>
        <taxon>Bacillariophycidae</taxon>
        <taxon>Bacillariales</taxon>
        <taxon>Bacillariaceae</taxon>
        <taxon>Pseudo-nitzschia</taxon>
    </lineage>
</organism>
<dbReference type="Proteomes" id="UP000291116">
    <property type="component" value="Unassembled WGS sequence"/>
</dbReference>
<feature type="coiled-coil region" evidence="1">
    <location>
        <begin position="291"/>
        <end position="321"/>
    </location>
</feature>
<gene>
    <name evidence="2" type="ORF">PSNMU_V1.4_AUG-EV-PASAV3_0004310</name>
</gene>
<reference evidence="2 3" key="1">
    <citation type="submission" date="2019-01" db="EMBL/GenBank/DDBJ databases">
        <authorList>
            <person name="Ferrante I. M."/>
        </authorList>
    </citation>
    <scope>NUCLEOTIDE SEQUENCE [LARGE SCALE GENOMIC DNA]</scope>
    <source>
        <strain evidence="2 3">B856</strain>
    </source>
</reference>
<keyword evidence="1" id="KW-0175">Coiled coil</keyword>
<proteinExistence type="predicted"/>
<evidence type="ECO:0000256" key="1">
    <source>
        <dbReference type="SAM" id="Coils"/>
    </source>
</evidence>
<sequence>MFPKKIFSVIGLESSGTTFVSRMIARALGVELIEGSRPNRLALERTSDIQVQHFSLPWGAGCQKFPTQVIQNVVLPAECSVPLVYSTSSYTELKLECLKMAREAGIQVGYNRLIYPTRYLLDIVSSKEWYKSRGIDQIFIIVVRDHTVSQRARVKHCKNETLLKEEEKTGTDIITRAINKYILKSRRLSISSLDSLFGDISPKAMNATNDYHRGHEHRKLSLTAPLQGDNGVVLVSYESLNQLGDVYVKLLYETLGIESDTMPTIEDGNTKYIKNKSKLKDINRPKGSGYGAQAAREKDVLERYKKELEKRKRDREKKQISD</sequence>
<evidence type="ECO:0000313" key="3">
    <source>
        <dbReference type="Proteomes" id="UP000291116"/>
    </source>
</evidence>
<protein>
    <submittedName>
        <fullName evidence="2">Uncharacterized protein</fullName>
    </submittedName>
</protein>
<dbReference type="OrthoDB" id="48025at2759"/>
<accession>A0A448YVD5</accession>
<name>A0A448YVD5_9STRA</name>
<keyword evidence="3" id="KW-1185">Reference proteome</keyword>